<keyword evidence="2" id="KW-0560">Oxidoreductase</keyword>
<dbReference type="FunFam" id="3.40.50.720:FF:000084">
    <property type="entry name" value="Short-chain dehydrogenase reductase"/>
    <property type="match status" value="1"/>
</dbReference>
<dbReference type="STRING" id="880073.Cabys_722"/>
<dbReference type="InParanoid" id="H1XU83"/>
<dbReference type="Gene3D" id="3.40.50.720">
    <property type="entry name" value="NAD(P)-binding Rossmann-like Domain"/>
    <property type="match status" value="1"/>
</dbReference>
<organism evidence="5 6">
    <name type="scientific">Caldithrix abyssi DSM 13497</name>
    <dbReference type="NCBI Taxonomy" id="880073"/>
    <lineage>
        <taxon>Bacteria</taxon>
        <taxon>Pseudomonadati</taxon>
        <taxon>Calditrichota</taxon>
        <taxon>Calditrichia</taxon>
        <taxon>Calditrichales</taxon>
        <taxon>Calditrichaceae</taxon>
        <taxon>Caldithrix</taxon>
    </lineage>
</organism>
<dbReference type="PRINTS" id="PR00081">
    <property type="entry name" value="GDHRDH"/>
</dbReference>
<sequence length="244" mass="26678">MDINEKIVLITGGAVRVGRAIALELAARGAIICCHYHQSAAAAEELKKEIENKGGKIRLFRADLEQAKEAEELAEAVWQKTGRIDVLVNNAALFFKTPFGKVTEAEWDQFFNLNLKSVFFLSQKIGMRMLAQKSGKIINIGDSGAIHPFPSYIPYSISKAGVMALTTALAKALAPYVQVNCINPGPVLMPASFPQAEKQYAIDQTLLKREGSAYDIARTVRFLVEDSDYITGACINVDGGRAIR</sequence>
<protein>
    <submittedName>
        <fullName evidence="4">Pteridine reductase</fullName>
    </submittedName>
    <submittedName>
        <fullName evidence="5">Short-chain dehydrogenase/reductase SDR</fullName>
    </submittedName>
</protein>
<comment type="similarity">
    <text evidence="1 3">Belongs to the short-chain dehydrogenases/reductases (SDR) family.</text>
</comment>
<evidence type="ECO:0000313" key="6">
    <source>
        <dbReference type="Proteomes" id="UP000004671"/>
    </source>
</evidence>
<dbReference type="SUPFAM" id="SSF51735">
    <property type="entry name" value="NAD(P)-binding Rossmann-fold domains"/>
    <property type="match status" value="1"/>
</dbReference>
<accession>H1XU83</accession>
<evidence type="ECO:0000256" key="3">
    <source>
        <dbReference type="RuleBase" id="RU000363"/>
    </source>
</evidence>
<evidence type="ECO:0000256" key="1">
    <source>
        <dbReference type="ARBA" id="ARBA00006484"/>
    </source>
</evidence>
<gene>
    <name evidence="4" type="ORF">Cabys_722</name>
    <name evidence="5" type="ORF">Calab_1959</name>
</gene>
<dbReference type="PRINTS" id="PR00080">
    <property type="entry name" value="SDRFAMILY"/>
</dbReference>
<dbReference type="PROSITE" id="PS00061">
    <property type="entry name" value="ADH_SHORT"/>
    <property type="match status" value="1"/>
</dbReference>
<dbReference type="PaxDb" id="880073-Calab_1959"/>
<dbReference type="PANTHER" id="PTHR43639">
    <property type="entry name" value="OXIDOREDUCTASE, SHORT-CHAIN DEHYDROGENASE/REDUCTASE FAMILY (AFU_ORTHOLOGUE AFUA_5G02870)"/>
    <property type="match status" value="1"/>
</dbReference>
<dbReference type="InterPro" id="IPR020904">
    <property type="entry name" value="Sc_DH/Rdtase_CS"/>
</dbReference>
<dbReference type="PANTHER" id="PTHR43639:SF1">
    <property type="entry name" value="SHORT-CHAIN DEHYDROGENASE_REDUCTASE FAMILY PROTEIN"/>
    <property type="match status" value="1"/>
</dbReference>
<dbReference type="AlphaFoldDB" id="H1XU83"/>
<reference evidence="4 7" key="2">
    <citation type="submission" date="2016-11" db="EMBL/GenBank/DDBJ databases">
        <title>Genomic analysis of Caldithrix abyssi and proposal of a novel bacterial phylum Caldithrichaeota.</title>
        <authorList>
            <person name="Kublanov I."/>
            <person name="Sigalova O."/>
            <person name="Gavrilov S."/>
            <person name="Lebedinsky A."/>
            <person name="Ivanova N."/>
            <person name="Daum C."/>
            <person name="Reddy T."/>
            <person name="Klenk H.P."/>
            <person name="Goker M."/>
            <person name="Reva O."/>
            <person name="Miroshnichenko M."/>
            <person name="Kyprides N."/>
            <person name="Woyke T."/>
            <person name="Gelfand M."/>
        </authorList>
    </citation>
    <scope>NUCLEOTIDE SEQUENCE [LARGE SCALE GENOMIC DNA]</scope>
    <source>
        <strain evidence="4 7">LF13</strain>
    </source>
</reference>
<dbReference type="OrthoDB" id="9803333at2"/>
<dbReference type="Proteomes" id="UP000183868">
    <property type="component" value="Chromosome"/>
</dbReference>
<dbReference type="eggNOG" id="COG1028">
    <property type="taxonomic scope" value="Bacteria"/>
</dbReference>
<dbReference type="GO" id="GO:0016491">
    <property type="term" value="F:oxidoreductase activity"/>
    <property type="evidence" value="ECO:0007669"/>
    <property type="project" value="UniProtKB-KW"/>
</dbReference>
<dbReference type="Pfam" id="PF00106">
    <property type="entry name" value="adh_short"/>
    <property type="match status" value="1"/>
</dbReference>
<dbReference type="EMBL" id="CM001402">
    <property type="protein sequence ID" value="EHO41573.1"/>
    <property type="molecule type" value="Genomic_DNA"/>
</dbReference>
<dbReference type="InterPro" id="IPR002347">
    <property type="entry name" value="SDR_fam"/>
</dbReference>
<keyword evidence="6" id="KW-1185">Reference proteome</keyword>
<reference evidence="5 6" key="1">
    <citation type="submission" date="2011-09" db="EMBL/GenBank/DDBJ databases">
        <title>The permanent draft genome of Caldithrix abyssi DSM 13497.</title>
        <authorList>
            <consortium name="US DOE Joint Genome Institute (JGI-PGF)"/>
            <person name="Lucas S."/>
            <person name="Han J."/>
            <person name="Lapidus A."/>
            <person name="Bruce D."/>
            <person name="Goodwin L."/>
            <person name="Pitluck S."/>
            <person name="Peters L."/>
            <person name="Kyrpides N."/>
            <person name="Mavromatis K."/>
            <person name="Ivanova N."/>
            <person name="Mikhailova N."/>
            <person name="Chertkov O."/>
            <person name="Detter J.C."/>
            <person name="Tapia R."/>
            <person name="Han C."/>
            <person name="Land M."/>
            <person name="Hauser L."/>
            <person name="Markowitz V."/>
            <person name="Cheng J.-F."/>
            <person name="Hugenholtz P."/>
            <person name="Woyke T."/>
            <person name="Wu D."/>
            <person name="Spring S."/>
            <person name="Brambilla E."/>
            <person name="Klenk H.-P."/>
            <person name="Eisen J.A."/>
        </authorList>
    </citation>
    <scope>NUCLEOTIDE SEQUENCE [LARGE SCALE GENOMIC DNA]</scope>
    <source>
        <strain evidence="5 6">DSM 13497</strain>
    </source>
</reference>
<dbReference type="KEGG" id="caby:Cabys_722"/>
<evidence type="ECO:0000313" key="5">
    <source>
        <dbReference type="EMBL" id="EHO41573.1"/>
    </source>
</evidence>
<evidence type="ECO:0000313" key="4">
    <source>
        <dbReference type="EMBL" id="APF17473.1"/>
    </source>
</evidence>
<dbReference type="RefSeq" id="WP_006928738.1">
    <property type="nucleotide sequence ID" value="NZ_CM001402.1"/>
</dbReference>
<dbReference type="InterPro" id="IPR036291">
    <property type="entry name" value="NAD(P)-bd_dom_sf"/>
</dbReference>
<proteinExistence type="inferred from homology"/>
<dbReference type="EMBL" id="CP018099">
    <property type="protein sequence ID" value="APF17473.1"/>
    <property type="molecule type" value="Genomic_DNA"/>
</dbReference>
<evidence type="ECO:0000313" key="7">
    <source>
        <dbReference type="Proteomes" id="UP000183868"/>
    </source>
</evidence>
<dbReference type="Proteomes" id="UP000004671">
    <property type="component" value="Chromosome"/>
</dbReference>
<name>H1XU83_CALAY</name>
<evidence type="ECO:0000256" key="2">
    <source>
        <dbReference type="ARBA" id="ARBA00023002"/>
    </source>
</evidence>
<dbReference type="HOGENOM" id="CLU_010194_1_3_0"/>